<dbReference type="Pfam" id="PF12833">
    <property type="entry name" value="HTH_18"/>
    <property type="match status" value="1"/>
</dbReference>
<feature type="domain" description="Response regulatory" evidence="8">
    <location>
        <begin position="7"/>
        <end position="124"/>
    </location>
</feature>
<gene>
    <name evidence="9" type="ORF">J2S18_001692</name>
</gene>
<keyword evidence="6" id="KW-0597">Phosphoprotein</keyword>
<dbReference type="SMART" id="SM00342">
    <property type="entry name" value="HTH_ARAC"/>
    <property type="match status" value="1"/>
</dbReference>
<evidence type="ECO:0000256" key="4">
    <source>
        <dbReference type="ARBA" id="ARBA00023163"/>
    </source>
</evidence>
<evidence type="ECO:0000256" key="3">
    <source>
        <dbReference type="ARBA" id="ARBA00023125"/>
    </source>
</evidence>
<sequence>MKIIMLKVLIVDDEKLIRIAMRNIVNWEDLDCEIIGCEKDGIEALKVIEKNVPDIIITDLKMPNLGGIGLIREINKRKLNSTVIVLSNYGDYELVRMAMKEGAFDYLLKVTIEDNDIKDLINQIKKSKENYKLIEKEIETFDLSDLKNNLLLMMRDEEVSEEEFLKCIDSEELKILDKEYRISYFRVDDIEKIYKERIKEHSNLKKNIKNIIDESISKDIEYKIIFIKNHSGIIIFENNKDNIININKSIIKNIKQYLNIQMTISVCKKFKEKKNFKGAFIKTMELFKWSFYLEKGSVIDGDNIKDFKCIDYTDIPYSMKIIKNIRERKFSENGELSNKIIDYMVKENSDPRNVRELFQFIFANIEGNELQKGFKNVDKFEKIRERIEISKDIKTLKEVLYFEFNNIEEWINDANNRSYRKEVEDIINYVDKNIEKKISLKMLSKTVNMNESYLSRIFKSETGKNITYFINERKMNKALELLSNKSIMIKEASLMVGIDDQFYFNKLFKKFYGINPSEFKKKCYK</sequence>
<keyword evidence="2" id="KW-0805">Transcription regulation</keyword>
<evidence type="ECO:0000256" key="6">
    <source>
        <dbReference type="PROSITE-ProRule" id="PRU00169"/>
    </source>
</evidence>
<dbReference type="InterPro" id="IPR018062">
    <property type="entry name" value="HTH_AraC-typ_CS"/>
</dbReference>
<name>A0ABT9UTY1_9FIRM</name>
<dbReference type="InterPro" id="IPR018060">
    <property type="entry name" value="HTH_AraC"/>
</dbReference>
<feature type="modified residue" description="4-aspartylphosphate" evidence="6">
    <location>
        <position position="59"/>
    </location>
</feature>
<proteinExistence type="predicted"/>
<dbReference type="Gene3D" id="1.10.10.60">
    <property type="entry name" value="Homeodomain-like"/>
    <property type="match status" value="2"/>
</dbReference>
<comment type="caution">
    <text evidence="9">The sequence shown here is derived from an EMBL/GenBank/DDBJ whole genome shotgun (WGS) entry which is preliminary data.</text>
</comment>
<reference evidence="9 10" key="1">
    <citation type="submission" date="2023-07" db="EMBL/GenBank/DDBJ databases">
        <title>Genomic Encyclopedia of Type Strains, Phase IV (KMG-IV): sequencing the most valuable type-strain genomes for metagenomic binning, comparative biology and taxonomic classification.</title>
        <authorList>
            <person name="Goeker M."/>
        </authorList>
    </citation>
    <scope>NUCLEOTIDE SEQUENCE [LARGE SCALE GENOMIC DNA]</scope>
    <source>
        <strain evidence="9 10">DSM 20694</strain>
    </source>
</reference>
<dbReference type="Proteomes" id="UP001228504">
    <property type="component" value="Unassembled WGS sequence"/>
</dbReference>
<evidence type="ECO:0000313" key="9">
    <source>
        <dbReference type="EMBL" id="MDQ0149761.1"/>
    </source>
</evidence>
<dbReference type="SUPFAM" id="SSF52172">
    <property type="entry name" value="CheY-like"/>
    <property type="match status" value="1"/>
</dbReference>
<dbReference type="PROSITE" id="PS00041">
    <property type="entry name" value="HTH_ARAC_FAMILY_1"/>
    <property type="match status" value="1"/>
</dbReference>
<evidence type="ECO:0000259" key="7">
    <source>
        <dbReference type="PROSITE" id="PS01124"/>
    </source>
</evidence>
<dbReference type="PANTHER" id="PTHR43280">
    <property type="entry name" value="ARAC-FAMILY TRANSCRIPTIONAL REGULATOR"/>
    <property type="match status" value="1"/>
</dbReference>
<protein>
    <recommendedName>
        <fullName evidence="1">Stage 0 sporulation protein A homolog</fullName>
    </recommendedName>
</protein>
<keyword evidence="10" id="KW-1185">Reference proteome</keyword>
<dbReference type="PROSITE" id="PS50110">
    <property type="entry name" value="RESPONSE_REGULATORY"/>
    <property type="match status" value="1"/>
</dbReference>
<evidence type="ECO:0000256" key="1">
    <source>
        <dbReference type="ARBA" id="ARBA00018672"/>
    </source>
</evidence>
<dbReference type="Pfam" id="PF00072">
    <property type="entry name" value="Response_reg"/>
    <property type="match status" value="1"/>
</dbReference>
<dbReference type="CDD" id="cd17536">
    <property type="entry name" value="REC_YesN-like"/>
    <property type="match status" value="1"/>
</dbReference>
<evidence type="ECO:0000256" key="5">
    <source>
        <dbReference type="ARBA" id="ARBA00024867"/>
    </source>
</evidence>
<dbReference type="EMBL" id="JAUSUF010000004">
    <property type="protein sequence ID" value="MDQ0149761.1"/>
    <property type="molecule type" value="Genomic_DNA"/>
</dbReference>
<comment type="function">
    <text evidence="5">May play the central regulatory role in sporulation. It may be an element of the effector pathway responsible for the activation of sporulation genes in response to nutritional stress. Spo0A may act in concert with spo0H (a sigma factor) to control the expression of some genes that are critical to the sporulation process.</text>
</comment>
<dbReference type="InterPro" id="IPR009057">
    <property type="entry name" value="Homeodomain-like_sf"/>
</dbReference>
<accession>A0ABT9UTY1</accession>
<dbReference type="Gene3D" id="3.40.50.2300">
    <property type="match status" value="1"/>
</dbReference>
<dbReference type="PROSITE" id="PS01124">
    <property type="entry name" value="HTH_ARAC_FAMILY_2"/>
    <property type="match status" value="1"/>
</dbReference>
<keyword evidence="4" id="KW-0804">Transcription</keyword>
<dbReference type="RefSeq" id="WP_307485610.1">
    <property type="nucleotide sequence ID" value="NZ_JAUSUF010000004.1"/>
</dbReference>
<evidence type="ECO:0000313" key="10">
    <source>
        <dbReference type="Proteomes" id="UP001228504"/>
    </source>
</evidence>
<evidence type="ECO:0000259" key="8">
    <source>
        <dbReference type="PROSITE" id="PS50110"/>
    </source>
</evidence>
<organism evidence="9 10">
    <name type="scientific">Eubacterium multiforme</name>
    <dbReference type="NCBI Taxonomy" id="83339"/>
    <lineage>
        <taxon>Bacteria</taxon>
        <taxon>Bacillati</taxon>
        <taxon>Bacillota</taxon>
        <taxon>Clostridia</taxon>
        <taxon>Eubacteriales</taxon>
        <taxon>Eubacteriaceae</taxon>
        <taxon>Eubacterium</taxon>
    </lineage>
</organism>
<evidence type="ECO:0000256" key="2">
    <source>
        <dbReference type="ARBA" id="ARBA00023015"/>
    </source>
</evidence>
<dbReference type="SMART" id="SM00448">
    <property type="entry name" value="REC"/>
    <property type="match status" value="1"/>
</dbReference>
<dbReference type="PANTHER" id="PTHR43280:SF2">
    <property type="entry name" value="HTH-TYPE TRANSCRIPTIONAL REGULATOR EXSA"/>
    <property type="match status" value="1"/>
</dbReference>
<feature type="domain" description="HTH araC/xylS-type" evidence="7">
    <location>
        <begin position="424"/>
        <end position="522"/>
    </location>
</feature>
<dbReference type="InterPro" id="IPR001789">
    <property type="entry name" value="Sig_transdc_resp-reg_receiver"/>
</dbReference>
<dbReference type="SUPFAM" id="SSF46689">
    <property type="entry name" value="Homeodomain-like"/>
    <property type="match status" value="2"/>
</dbReference>
<dbReference type="InterPro" id="IPR011006">
    <property type="entry name" value="CheY-like_superfamily"/>
</dbReference>
<keyword evidence="3" id="KW-0238">DNA-binding</keyword>